<dbReference type="GO" id="GO:0016020">
    <property type="term" value="C:membrane"/>
    <property type="evidence" value="ECO:0007669"/>
    <property type="project" value="TreeGrafter"/>
</dbReference>
<dbReference type="Pfam" id="PF12722">
    <property type="entry name" value="Hid1"/>
    <property type="match status" value="1"/>
</dbReference>
<reference evidence="3" key="1">
    <citation type="journal article" date="2015" name="BMC Genomics">
        <title>Draft genome of a commonly misdiagnosed multidrug resistant pathogen Candida auris.</title>
        <authorList>
            <person name="Chatterjee S."/>
            <person name="Alampalli S.V."/>
            <person name="Nageshan R.K."/>
            <person name="Chettiar S.T."/>
            <person name="Joshi S."/>
            <person name="Tatu U.S."/>
        </authorList>
    </citation>
    <scope>NUCLEOTIDE SEQUENCE [LARGE SCALE GENOMIC DNA]</scope>
    <source>
        <strain evidence="3">6684</strain>
    </source>
</reference>
<dbReference type="VEuPathDB" id="FungiDB:CJJ09_004409"/>
<evidence type="ECO:0000313" key="2">
    <source>
        <dbReference type="EMBL" id="KNE01720.1"/>
    </source>
</evidence>
<feature type="compositionally biased region" description="Polar residues" evidence="1">
    <location>
        <begin position="628"/>
        <end position="663"/>
    </location>
</feature>
<feature type="region of interest" description="Disordered" evidence="1">
    <location>
        <begin position="623"/>
        <end position="663"/>
    </location>
</feature>
<organism evidence="2 3">
    <name type="scientific">Candidozyma auris</name>
    <name type="common">Yeast</name>
    <name type="synonym">Candida auris</name>
    <dbReference type="NCBI Taxonomy" id="498019"/>
    <lineage>
        <taxon>Eukaryota</taxon>
        <taxon>Fungi</taxon>
        <taxon>Dikarya</taxon>
        <taxon>Ascomycota</taxon>
        <taxon>Saccharomycotina</taxon>
        <taxon>Pichiomycetes</taxon>
        <taxon>Metschnikowiaceae</taxon>
        <taxon>Candidozyma</taxon>
    </lineage>
</organism>
<gene>
    <name evidence="2" type="ORF">QG37_01056</name>
</gene>
<dbReference type="AlphaFoldDB" id="A0A0L0P663"/>
<dbReference type="GO" id="GO:0000138">
    <property type="term" value="C:Golgi trans cisterna"/>
    <property type="evidence" value="ECO:0007669"/>
    <property type="project" value="TreeGrafter"/>
</dbReference>
<dbReference type="EMBL" id="LGST01000008">
    <property type="protein sequence ID" value="KNE01720.1"/>
    <property type="molecule type" value="Genomic_DNA"/>
</dbReference>
<feature type="region of interest" description="Disordered" evidence="1">
    <location>
        <begin position="946"/>
        <end position="988"/>
    </location>
</feature>
<protein>
    <submittedName>
        <fullName evidence="2">Uncharacterized protein</fullName>
    </submittedName>
</protein>
<accession>A0A0L0P663</accession>
<dbReference type="InterPro" id="IPR026705">
    <property type="entry name" value="Hid-1/Ecm30"/>
</dbReference>
<proteinExistence type="predicted"/>
<dbReference type="VEuPathDB" id="FungiDB:CJI96_0003742"/>
<dbReference type="Proteomes" id="UP000037122">
    <property type="component" value="Unassembled WGS sequence"/>
</dbReference>
<evidence type="ECO:0000256" key="1">
    <source>
        <dbReference type="SAM" id="MobiDB-lite"/>
    </source>
</evidence>
<dbReference type="VEuPathDB" id="FungiDB:B9J08_004952"/>
<name>A0A0L0P663_CANAR</name>
<dbReference type="VEuPathDB" id="FungiDB:QG37_01056"/>
<feature type="compositionally biased region" description="Polar residues" evidence="1">
    <location>
        <begin position="963"/>
        <end position="988"/>
    </location>
</feature>
<comment type="caution">
    <text evidence="2">The sequence shown here is derived from an EMBL/GenBank/DDBJ whole genome shotgun (WGS) entry which is preliminary data.</text>
</comment>
<sequence length="988" mass="111326">MKLAEDKVQYRAHFFKLGQGRIVDQDDVKFWNVLIDSPSEASHFFDLLTANDIHTIRDQNLPNFLILVRMLSAEIVKLKFQATAKRQRLVNCVRLLTRLLPFLFELSNYTTDIEPELFWSKELRLDKLCSNSLTSSLLLRRKLAPANLEQGPLAVDLIHALVCLLFVPGFTVDGTTQEKSNSLIWEPGIGISGTFRPPNCRLDCNRVDILKLLLTLTCSTYYISAKNVTTEGSRFLSTLVSTLQKQDLVLFLCSLVNLVCRSARLSNSENGMLFANSTLTELRHICVNNAFQLLVSIIAYPLPSTHIAFLKDHYFGPDKRPSNSIRLFFGKLSKESEILFLASNFLNFLRYPLFSLKDEAKRRYYKFGQPSVWALESTVILWELFQCNRTFADQIGARFIPKLVPYVVYHIFAFYDQPQHFNLVKIMAHSLLYISSKEDRVQMLVKSEPSIEAFPQELKMNGVGSIRDFSVINICQVLINLSSRSNSRNSQLHFFLRPTLFEILYNLIPTVCESVEATDISSRGMSNVNPKGGLSYKASSAVTSVLLKYSDEAFLLDDSSNPSMLALLVRALCSSVMKNPAASRMTLFTFLKNEKAYDHIWNVIYGLKNRAVDARALEDLDEEEEDNSIATSTPLMQNQVPFSSPGHNRHSFQATGPRSPYTISSNNTSVDDGFTESHNTSRVSLPEIDPLTALVEEEKLLAAALRPDPPTGMSQKFKDKLPLAAPMSRSWGGNDALRIIITIIIPGLKSALQEVWAKRDECNFDSFFIVKQIEHLNFEEVIYKNRRDISHDFLPDTPIHKLAFSWNHMSLGWYLSIIQNNGFRSTDNIKLFIGTNSTLMKNISSSIALIGKIATSWSGLLWSNNQDNSAEQESIQFVDLNSNSTNPFASSAIKLFRVDDGEDKSFNPFGIKLNSHSNGGVADLTQSLSRKLGDFRNGSRGSIVSITSVSQEDTDRPKLHPRNSVSSLHSLNTLNRTRSNTPRNSISM</sequence>
<dbReference type="GO" id="GO:0005797">
    <property type="term" value="C:Golgi medial cisterna"/>
    <property type="evidence" value="ECO:0007669"/>
    <property type="project" value="TreeGrafter"/>
</dbReference>
<dbReference type="PANTHER" id="PTHR21575">
    <property type="entry name" value="PROTEIN HID1"/>
    <property type="match status" value="1"/>
</dbReference>
<dbReference type="VEuPathDB" id="FungiDB:CJI97_005036"/>
<evidence type="ECO:0000313" key="3">
    <source>
        <dbReference type="Proteomes" id="UP000037122"/>
    </source>
</evidence>
<dbReference type="PANTHER" id="PTHR21575:SF12">
    <property type="entry name" value="PROTEIN HID1"/>
    <property type="match status" value="1"/>
</dbReference>
<dbReference type="VEuPathDB" id="FungiDB:CJJ09_004410"/>
<dbReference type="VEuPathDB" id="FungiDB:CJJ07_003230"/>